<accession>A0A0E4FRZ5</accession>
<proteinExistence type="predicted"/>
<dbReference type="InterPro" id="IPR032710">
    <property type="entry name" value="NTF2-like_dom_sf"/>
</dbReference>
<dbReference type="Pfam" id="PF13577">
    <property type="entry name" value="SnoaL_4"/>
    <property type="match status" value="1"/>
</dbReference>
<organism evidence="2 3">
    <name type="scientific">Bradyrhizobium diazoefficiens</name>
    <dbReference type="NCBI Taxonomy" id="1355477"/>
    <lineage>
        <taxon>Bacteria</taxon>
        <taxon>Pseudomonadati</taxon>
        <taxon>Pseudomonadota</taxon>
        <taxon>Alphaproteobacteria</taxon>
        <taxon>Hyphomicrobiales</taxon>
        <taxon>Nitrobacteraceae</taxon>
        <taxon>Bradyrhizobium</taxon>
    </lineage>
</organism>
<name>A0A0E4FRZ5_9BRAD</name>
<reference evidence="2 3" key="1">
    <citation type="submission" date="2014-11" db="EMBL/GenBank/DDBJ databases">
        <title>Symbiosis island explosion on the genome of extra-slow-growing strains of soybean bradyrhizobia with massive insertion sequences.</title>
        <authorList>
            <person name="Iida T."/>
            <person name="Minamisawa K."/>
        </authorList>
    </citation>
    <scope>NUCLEOTIDE SEQUENCE [LARGE SCALE GENOMIC DNA]</scope>
    <source>
        <strain evidence="2 3">NK6</strain>
    </source>
</reference>
<sequence length="39" mass="4721">MAPQLLDRLAIRDLIEDWAVWRDAGDWERFATVWHESHD</sequence>
<dbReference type="SUPFAM" id="SSF54427">
    <property type="entry name" value="NTF2-like"/>
    <property type="match status" value="1"/>
</dbReference>
<feature type="domain" description="SnoaL-like" evidence="1">
    <location>
        <begin position="4"/>
        <end position="36"/>
    </location>
</feature>
<dbReference type="InterPro" id="IPR037401">
    <property type="entry name" value="SnoaL-like"/>
</dbReference>
<dbReference type="Gene3D" id="3.10.450.50">
    <property type="match status" value="1"/>
</dbReference>
<protein>
    <submittedName>
        <fullName evidence="2">PEP2 protein</fullName>
    </submittedName>
</protein>
<evidence type="ECO:0000313" key="2">
    <source>
        <dbReference type="EMBL" id="BAR55174.1"/>
    </source>
</evidence>
<evidence type="ECO:0000259" key="1">
    <source>
        <dbReference type="Pfam" id="PF13577"/>
    </source>
</evidence>
<evidence type="ECO:0000313" key="3">
    <source>
        <dbReference type="Proteomes" id="UP000063308"/>
    </source>
</evidence>
<dbReference type="AlphaFoldDB" id="A0A0E4FRZ5"/>
<dbReference type="EMBL" id="AP014685">
    <property type="protein sequence ID" value="BAR55174.1"/>
    <property type="molecule type" value="Genomic_DNA"/>
</dbReference>
<dbReference type="Proteomes" id="UP000063308">
    <property type="component" value="Chromosome"/>
</dbReference>
<gene>
    <name evidence="2" type="ORF">NK6_1992</name>
</gene>